<dbReference type="Proteomes" id="UP000266723">
    <property type="component" value="Unassembled WGS sequence"/>
</dbReference>
<feature type="chain" id="PRO_5045199144" description="Right handed beta helix domain-containing protein" evidence="1">
    <location>
        <begin position="26"/>
        <end position="359"/>
    </location>
</feature>
<gene>
    <name evidence="3" type="ORF">DY000_02009610</name>
</gene>
<dbReference type="Gene3D" id="2.160.20.10">
    <property type="entry name" value="Single-stranded right-handed beta-helix, Pectin lyase-like"/>
    <property type="match status" value="1"/>
</dbReference>
<reference evidence="3 4" key="1">
    <citation type="journal article" date="2020" name="BMC Genomics">
        <title>Intraspecific diversification of the crop wild relative Brassica cretica Lam. using demographic model selection.</title>
        <authorList>
            <person name="Kioukis A."/>
            <person name="Michalopoulou V.A."/>
            <person name="Briers L."/>
            <person name="Pirintsos S."/>
            <person name="Studholme D.J."/>
            <person name="Pavlidis P."/>
            <person name="Sarris P.F."/>
        </authorList>
    </citation>
    <scope>NUCLEOTIDE SEQUENCE [LARGE SCALE GENOMIC DNA]</scope>
    <source>
        <strain evidence="4">cv. PFS-1207/04</strain>
    </source>
</reference>
<keyword evidence="1" id="KW-0732">Signal</keyword>
<name>A0ABQ7CD36_BRACR</name>
<evidence type="ECO:0000313" key="4">
    <source>
        <dbReference type="Proteomes" id="UP000266723"/>
    </source>
</evidence>
<dbReference type="InterPro" id="IPR039448">
    <property type="entry name" value="Beta_helix"/>
</dbReference>
<dbReference type="InterPro" id="IPR006626">
    <property type="entry name" value="PbH1"/>
</dbReference>
<protein>
    <recommendedName>
        <fullName evidence="2">Right handed beta helix domain-containing protein</fullName>
    </recommendedName>
</protein>
<dbReference type="InterPro" id="IPR012334">
    <property type="entry name" value="Pectin_lyas_fold"/>
</dbReference>
<comment type="caution">
    <text evidence="3">The sequence shown here is derived from an EMBL/GenBank/DDBJ whole genome shotgun (WGS) entry which is preliminary data.</text>
</comment>
<dbReference type="InterPro" id="IPR039279">
    <property type="entry name" value="QRT3-like"/>
</dbReference>
<accession>A0ABQ7CD36</accession>
<feature type="domain" description="Right handed beta helix" evidence="2">
    <location>
        <begin position="169"/>
        <end position="310"/>
    </location>
</feature>
<dbReference type="PANTHER" id="PTHR33928:SF2">
    <property type="entry name" value="PECTATE LYASE SUPERFAMILY PROTEIN DOMAIN-CONTAINING PROTEIN-RELATED"/>
    <property type="match status" value="1"/>
</dbReference>
<evidence type="ECO:0000259" key="2">
    <source>
        <dbReference type="Pfam" id="PF13229"/>
    </source>
</evidence>
<dbReference type="EMBL" id="QGKV02000832">
    <property type="protein sequence ID" value="KAF3550116.1"/>
    <property type="molecule type" value="Genomic_DNA"/>
</dbReference>
<sequence length="359" mass="39323">MRLNFFVCLLLFLITVSMNFKETLSFRRRDMTKISEYQDKIQERLAITPTLPRLSSSSHFSKNNWLFVQVGKVIYPIGYGADPTGRQDSSDAILEALTDAFKLQTGLHMMPHVADLGGVVVDLQGGHYKIGKPIRFPSSGGGNLVVKGGTFRASNVFPGNRHLIELVPPSSGIFFEDVTFRDILFDSSFRGGGILVINSARIRITNCYFLHFTTQGVNVKGGHETYISNSFGQHSTVGGDKQEPSFSGTGIDLSSTDNAITDVVIFSAGIGISLSGEANMVTGVHCYNKATWFGGMGILLKSHLTRIDNCYLDYTGIVIEDPVHVHVTNALFIGDANIVLRSVHGNVEDGFDHPTRPEE</sequence>
<dbReference type="SUPFAM" id="SSF51126">
    <property type="entry name" value="Pectin lyase-like"/>
    <property type="match status" value="1"/>
</dbReference>
<dbReference type="InterPro" id="IPR011050">
    <property type="entry name" value="Pectin_lyase_fold/virulence"/>
</dbReference>
<keyword evidence="4" id="KW-1185">Reference proteome</keyword>
<proteinExistence type="predicted"/>
<evidence type="ECO:0000313" key="3">
    <source>
        <dbReference type="EMBL" id="KAF3550116.1"/>
    </source>
</evidence>
<organism evidence="3 4">
    <name type="scientific">Brassica cretica</name>
    <name type="common">Mustard</name>
    <dbReference type="NCBI Taxonomy" id="69181"/>
    <lineage>
        <taxon>Eukaryota</taxon>
        <taxon>Viridiplantae</taxon>
        <taxon>Streptophyta</taxon>
        <taxon>Embryophyta</taxon>
        <taxon>Tracheophyta</taxon>
        <taxon>Spermatophyta</taxon>
        <taxon>Magnoliopsida</taxon>
        <taxon>eudicotyledons</taxon>
        <taxon>Gunneridae</taxon>
        <taxon>Pentapetalae</taxon>
        <taxon>rosids</taxon>
        <taxon>malvids</taxon>
        <taxon>Brassicales</taxon>
        <taxon>Brassicaceae</taxon>
        <taxon>Brassiceae</taxon>
        <taxon>Brassica</taxon>
    </lineage>
</organism>
<feature type="signal peptide" evidence="1">
    <location>
        <begin position="1"/>
        <end position="25"/>
    </location>
</feature>
<dbReference type="SMART" id="SM00710">
    <property type="entry name" value="PbH1"/>
    <property type="match status" value="3"/>
</dbReference>
<dbReference type="Pfam" id="PF13229">
    <property type="entry name" value="Beta_helix"/>
    <property type="match status" value="1"/>
</dbReference>
<dbReference type="PANTHER" id="PTHR33928">
    <property type="entry name" value="POLYGALACTURONASE QRT3"/>
    <property type="match status" value="1"/>
</dbReference>
<evidence type="ECO:0000256" key="1">
    <source>
        <dbReference type="SAM" id="SignalP"/>
    </source>
</evidence>